<dbReference type="InParanoid" id="A0A316VTA0"/>
<protein>
    <recommendedName>
        <fullName evidence="4">biotin synthase</fullName>
        <ecNumber evidence="4">2.8.1.6</ecNumber>
    </recommendedName>
</protein>
<organism evidence="16 17">
    <name type="scientific">Ceraceosorus guamensis</name>
    <dbReference type="NCBI Taxonomy" id="1522189"/>
    <lineage>
        <taxon>Eukaryota</taxon>
        <taxon>Fungi</taxon>
        <taxon>Dikarya</taxon>
        <taxon>Basidiomycota</taxon>
        <taxon>Ustilaginomycotina</taxon>
        <taxon>Exobasidiomycetes</taxon>
        <taxon>Ceraceosorales</taxon>
        <taxon>Ceraceosoraceae</taxon>
        <taxon>Ceraceosorus</taxon>
    </lineage>
</organism>
<keyword evidence="10" id="KW-0093">Biotin biosynthesis</keyword>
<comment type="cofactor">
    <cofactor evidence="13">
        <name>[2Fe-2S] cluster</name>
        <dbReference type="ChEBI" id="CHEBI:190135"/>
    </cofactor>
</comment>
<comment type="cofactor">
    <cofactor evidence="1">
        <name>[4Fe-4S] cluster</name>
        <dbReference type="ChEBI" id="CHEBI:49883"/>
    </cofactor>
</comment>
<keyword evidence="17" id="KW-1185">Reference proteome</keyword>
<proteinExistence type="inferred from homology"/>
<dbReference type="SMART" id="SM00876">
    <property type="entry name" value="BATS"/>
    <property type="match status" value="1"/>
</dbReference>
<keyword evidence="9" id="KW-0479">Metal-binding</keyword>
<keyword evidence="8" id="KW-0001">2Fe-2S</keyword>
<keyword evidence="12" id="KW-0411">Iron-sulfur</keyword>
<dbReference type="InterPro" id="IPR002684">
    <property type="entry name" value="Biotin_synth/BioAB"/>
</dbReference>
<dbReference type="AlphaFoldDB" id="A0A316VTA0"/>
<dbReference type="PANTHER" id="PTHR22976">
    <property type="entry name" value="BIOTIN SYNTHASE"/>
    <property type="match status" value="1"/>
</dbReference>
<evidence type="ECO:0000256" key="3">
    <source>
        <dbReference type="ARBA" id="ARBA00010765"/>
    </source>
</evidence>
<dbReference type="GO" id="GO:0004076">
    <property type="term" value="F:biotin synthase activity"/>
    <property type="evidence" value="ECO:0007669"/>
    <property type="project" value="UniProtKB-EC"/>
</dbReference>
<dbReference type="SUPFAM" id="SSF102114">
    <property type="entry name" value="Radical SAM enzymes"/>
    <property type="match status" value="1"/>
</dbReference>
<dbReference type="RefSeq" id="XP_025367976.1">
    <property type="nucleotide sequence ID" value="XM_025514439.1"/>
</dbReference>
<dbReference type="SFLD" id="SFLDG01278">
    <property type="entry name" value="biotin_synthase_like"/>
    <property type="match status" value="1"/>
</dbReference>
<evidence type="ECO:0000256" key="12">
    <source>
        <dbReference type="ARBA" id="ARBA00023014"/>
    </source>
</evidence>
<keyword evidence="7" id="KW-0949">S-adenosyl-L-methionine</keyword>
<dbReference type="GO" id="GO:0051537">
    <property type="term" value="F:2 iron, 2 sulfur cluster binding"/>
    <property type="evidence" value="ECO:0007669"/>
    <property type="project" value="UniProtKB-KW"/>
</dbReference>
<dbReference type="SFLD" id="SFLDS00029">
    <property type="entry name" value="Radical_SAM"/>
    <property type="match status" value="1"/>
</dbReference>
<evidence type="ECO:0000256" key="13">
    <source>
        <dbReference type="ARBA" id="ARBA00034078"/>
    </source>
</evidence>
<evidence type="ECO:0000256" key="14">
    <source>
        <dbReference type="SAM" id="MobiDB-lite"/>
    </source>
</evidence>
<feature type="region of interest" description="Disordered" evidence="14">
    <location>
        <begin position="77"/>
        <end position="135"/>
    </location>
</feature>
<dbReference type="GO" id="GO:0005739">
    <property type="term" value="C:mitochondrion"/>
    <property type="evidence" value="ECO:0007669"/>
    <property type="project" value="TreeGrafter"/>
</dbReference>
<dbReference type="InterPro" id="IPR010722">
    <property type="entry name" value="BATS_dom"/>
</dbReference>
<dbReference type="PROSITE" id="PS51918">
    <property type="entry name" value="RADICAL_SAM"/>
    <property type="match status" value="1"/>
</dbReference>
<evidence type="ECO:0000256" key="8">
    <source>
        <dbReference type="ARBA" id="ARBA00022714"/>
    </source>
</evidence>
<evidence type="ECO:0000256" key="1">
    <source>
        <dbReference type="ARBA" id="ARBA00001966"/>
    </source>
</evidence>
<dbReference type="SFLD" id="SFLDF00272">
    <property type="entry name" value="biotin_synthase"/>
    <property type="match status" value="1"/>
</dbReference>
<dbReference type="EC" id="2.8.1.6" evidence="4"/>
<dbReference type="EMBL" id="KZ819406">
    <property type="protein sequence ID" value="PWN40816.1"/>
    <property type="molecule type" value="Genomic_DNA"/>
</dbReference>
<dbReference type="GeneID" id="37036309"/>
<accession>A0A316VTA0</accession>
<dbReference type="SFLD" id="SFLDG01060">
    <property type="entry name" value="BATS_domain_containing"/>
    <property type="match status" value="1"/>
</dbReference>
<evidence type="ECO:0000256" key="11">
    <source>
        <dbReference type="ARBA" id="ARBA00023004"/>
    </source>
</evidence>
<dbReference type="InterPro" id="IPR013785">
    <property type="entry name" value="Aldolase_TIM"/>
</dbReference>
<name>A0A316VTA0_9BASI</name>
<evidence type="ECO:0000256" key="10">
    <source>
        <dbReference type="ARBA" id="ARBA00022756"/>
    </source>
</evidence>
<dbReference type="InterPro" id="IPR006638">
    <property type="entry name" value="Elp3/MiaA/NifB-like_rSAM"/>
</dbReference>
<dbReference type="FunFam" id="3.20.20.70:FF:000011">
    <property type="entry name" value="Biotin synthase"/>
    <property type="match status" value="1"/>
</dbReference>
<evidence type="ECO:0000256" key="7">
    <source>
        <dbReference type="ARBA" id="ARBA00022691"/>
    </source>
</evidence>
<dbReference type="InterPro" id="IPR007197">
    <property type="entry name" value="rSAM"/>
</dbReference>
<feature type="compositionally biased region" description="Low complexity" evidence="14">
    <location>
        <begin position="105"/>
        <end position="117"/>
    </location>
</feature>
<evidence type="ECO:0000256" key="5">
    <source>
        <dbReference type="ARBA" id="ARBA00022485"/>
    </source>
</evidence>
<reference evidence="16 17" key="1">
    <citation type="journal article" date="2018" name="Mol. Biol. Evol.">
        <title>Broad Genomic Sampling Reveals a Smut Pathogenic Ancestry of the Fungal Clade Ustilaginomycotina.</title>
        <authorList>
            <person name="Kijpornyongpan T."/>
            <person name="Mondo S.J."/>
            <person name="Barry K."/>
            <person name="Sandor L."/>
            <person name="Lee J."/>
            <person name="Lipzen A."/>
            <person name="Pangilinan J."/>
            <person name="LaButti K."/>
            <person name="Hainaut M."/>
            <person name="Henrissat B."/>
            <person name="Grigoriev I.V."/>
            <person name="Spatafora J.W."/>
            <person name="Aime M.C."/>
        </authorList>
    </citation>
    <scope>NUCLEOTIDE SEQUENCE [LARGE SCALE GENOMIC DNA]</scope>
    <source>
        <strain evidence="16 17">MCA 4658</strain>
    </source>
</reference>
<keyword evidence="6" id="KW-0808">Transferase</keyword>
<sequence>MHGPVQVYAGKSSSVATNASHICLIAEITLLLKHTTINSNLALEQASTRTMSARSIPKAASQLLKTQGATLGRVRAAGAANAAHKPDVPSLARGQASAADASQRLTPEPLPTLDTTPSVSSIPRGPAPPDGTTRHDWRRAEVAEIYNSPLLDLIFRSGAVHRVHHPPGSVQLCTLMNIKEGGCSEDCGYCSQSSKYTTPSTPSKLSEVDEVLVEARKARDNGSTRFCMGAAWREVGGRKRGFNRILEMVSEIRGMGMEVCTTLGMLTPEQAVQLKNAGLTAYNHNLDTSREYYGKVVTSRTYDDRISTLEAVRNAGISVCSGGILGLGEEAADRVGLIWEMSRLPEHPESFPVNALVAIPGTPMHGNEPVDIRTMLRTIATARLVLPTSIIRLAAGRHLFTESEQAMCFLAGANAIFTGHKMLTTPTSGWDDDKAMLERWGLRGMRSFEEKRMTSHAPEQHPVEGASPDLRAEQEGMGLQRNVAAL</sequence>
<gene>
    <name evidence="16" type="ORF">IE81DRAFT_325202</name>
</gene>
<dbReference type="NCBIfam" id="TIGR00433">
    <property type="entry name" value="bioB"/>
    <property type="match status" value="1"/>
</dbReference>
<feature type="domain" description="Radical SAM core" evidence="15">
    <location>
        <begin position="165"/>
        <end position="397"/>
    </location>
</feature>
<dbReference type="GO" id="GO:0046872">
    <property type="term" value="F:metal ion binding"/>
    <property type="evidence" value="ECO:0007669"/>
    <property type="project" value="UniProtKB-KW"/>
</dbReference>
<evidence type="ECO:0000313" key="16">
    <source>
        <dbReference type="EMBL" id="PWN40816.1"/>
    </source>
</evidence>
<dbReference type="OrthoDB" id="2414104at2759"/>
<dbReference type="SMART" id="SM00729">
    <property type="entry name" value="Elp3"/>
    <property type="match status" value="1"/>
</dbReference>
<dbReference type="GO" id="GO:0009102">
    <property type="term" value="P:biotin biosynthetic process"/>
    <property type="evidence" value="ECO:0007669"/>
    <property type="project" value="UniProtKB-UniPathway"/>
</dbReference>
<dbReference type="PANTHER" id="PTHR22976:SF2">
    <property type="entry name" value="BIOTIN SYNTHASE, MITOCHONDRIAL"/>
    <property type="match status" value="1"/>
</dbReference>
<evidence type="ECO:0000256" key="6">
    <source>
        <dbReference type="ARBA" id="ARBA00022679"/>
    </source>
</evidence>
<dbReference type="Proteomes" id="UP000245783">
    <property type="component" value="Unassembled WGS sequence"/>
</dbReference>
<dbReference type="HAMAP" id="MF_01694">
    <property type="entry name" value="BioB"/>
    <property type="match status" value="1"/>
</dbReference>
<dbReference type="UniPathway" id="UPA00078">
    <property type="reaction ID" value="UER00162"/>
</dbReference>
<evidence type="ECO:0000259" key="15">
    <source>
        <dbReference type="PROSITE" id="PS51918"/>
    </source>
</evidence>
<comment type="similarity">
    <text evidence="3">Belongs to the radical SAM superfamily. Biotin synthase family.</text>
</comment>
<comment type="pathway">
    <text evidence="2">Cofactor biosynthesis; biotin biosynthesis; biotin from 7,8-diaminononanoate: step 2/2.</text>
</comment>
<dbReference type="STRING" id="1522189.A0A316VTA0"/>
<dbReference type="Pfam" id="PF06968">
    <property type="entry name" value="BATS"/>
    <property type="match status" value="1"/>
</dbReference>
<dbReference type="Pfam" id="PF04055">
    <property type="entry name" value="Radical_SAM"/>
    <property type="match status" value="1"/>
</dbReference>
<keyword evidence="5" id="KW-0004">4Fe-4S</keyword>
<evidence type="ECO:0000313" key="17">
    <source>
        <dbReference type="Proteomes" id="UP000245783"/>
    </source>
</evidence>
<dbReference type="FunCoup" id="A0A316VTA0">
    <property type="interactions" value="111"/>
</dbReference>
<dbReference type="InterPro" id="IPR024177">
    <property type="entry name" value="Biotin_synthase"/>
</dbReference>
<keyword evidence="11" id="KW-0408">Iron</keyword>
<dbReference type="Gene3D" id="3.20.20.70">
    <property type="entry name" value="Aldolase class I"/>
    <property type="match status" value="1"/>
</dbReference>
<evidence type="ECO:0000256" key="2">
    <source>
        <dbReference type="ARBA" id="ARBA00004942"/>
    </source>
</evidence>
<evidence type="ECO:0000256" key="4">
    <source>
        <dbReference type="ARBA" id="ARBA00012236"/>
    </source>
</evidence>
<dbReference type="InterPro" id="IPR058240">
    <property type="entry name" value="rSAM_sf"/>
</dbReference>
<dbReference type="CDD" id="cd01335">
    <property type="entry name" value="Radical_SAM"/>
    <property type="match status" value="1"/>
</dbReference>
<evidence type="ECO:0000256" key="9">
    <source>
        <dbReference type="ARBA" id="ARBA00022723"/>
    </source>
</evidence>
<dbReference type="GO" id="GO:0051539">
    <property type="term" value="F:4 iron, 4 sulfur cluster binding"/>
    <property type="evidence" value="ECO:0007669"/>
    <property type="project" value="UniProtKB-KW"/>
</dbReference>